<evidence type="ECO:0000256" key="3">
    <source>
        <dbReference type="ARBA" id="ARBA00022777"/>
    </source>
</evidence>
<dbReference type="Proteomes" id="UP000076532">
    <property type="component" value="Unassembled WGS sequence"/>
</dbReference>
<evidence type="ECO:0000256" key="1">
    <source>
        <dbReference type="ARBA" id="ARBA00022527"/>
    </source>
</evidence>
<keyword evidence="2" id="KW-0808">Transferase</keyword>
<proteinExistence type="predicted"/>
<evidence type="ECO:0000256" key="2">
    <source>
        <dbReference type="ARBA" id="ARBA00022679"/>
    </source>
</evidence>
<name>A0A166SHP9_9AGAM</name>
<dbReference type="GO" id="GO:0004674">
    <property type="term" value="F:protein serine/threonine kinase activity"/>
    <property type="evidence" value="ECO:0007669"/>
    <property type="project" value="UniProtKB-KW"/>
</dbReference>
<dbReference type="Gene3D" id="3.20.200.10">
    <property type="entry name" value="MHCK/EF2 kinase"/>
    <property type="match status" value="1"/>
</dbReference>
<feature type="domain" description="Alpha-type protein kinase" evidence="4">
    <location>
        <begin position="10"/>
        <end position="181"/>
    </location>
</feature>
<organism evidence="5 6">
    <name type="scientific">Athelia psychrophila</name>
    <dbReference type="NCBI Taxonomy" id="1759441"/>
    <lineage>
        <taxon>Eukaryota</taxon>
        <taxon>Fungi</taxon>
        <taxon>Dikarya</taxon>
        <taxon>Basidiomycota</taxon>
        <taxon>Agaricomycotina</taxon>
        <taxon>Agaricomycetes</taxon>
        <taxon>Agaricomycetidae</taxon>
        <taxon>Atheliales</taxon>
        <taxon>Atheliaceae</taxon>
        <taxon>Athelia</taxon>
    </lineage>
</organism>
<dbReference type="GO" id="GO:0005524">
    <property type="term" value="F:ATP binding"/>
    <property type="evidence" value="ECO:0007669"/>
    <property type="project" value="InterPro"/>
</dbReference>
<dbReference type="AlphaFoldDB" id="A0A166SHP9"/>
<gene>
    <name evidence="5" type="ORF">FIBSPDRAFT_661113</name>
</gene>
<reference evidence="5 6" key="1">
    <citation type="journal article" date="2016" name="Mol. Biol. Evol.">
        <title>Comparative Genomics of Early-Diverging Mushroom-Forming Fungi Provides Insights into the Origins of Lignocellulose Decay Capabilities.</title>
        <authorList>
            <person name="Nagy L.G."/>
            <person name="Riley R."/>
            <person name="Tritt A."/>
            <person name="Adam C."/>
            <person name="Daum C."/>
            <person name="Floudas D."/>
            <person name="Sun H."/>
            <person name="Yadav J.S."/>
            <person name="Pangilinan J."/>
            <person name="Larsson K.H."/>
            <person name="Matsuura K."/>
            <person name="Barry K."/>
            <person name="Labutti K."/>
            <person name="Kuo R."/>
            <person name="Ohm R.A."/>
            <person name="Bhattacharya S.S."/>
            <person name="Shirouzu T."/>
            <person name="Yoshinaga Y."/>
            <person name="Martin F.M."/>
            <person name="Grigoriev I.V."/>
            <person name="Hibbett D.S."/>
        </authorList>
    </citation>
    <scope>NUCLEOTIDE SEQUENCE [LARGE SCALE GENOMIC DNA]</scope>
    <source>
        <strain evidence="5 6">CBS 109695</strain>
    </source>
</reference>
<sequence length="186" mass="20658">YDPAGLMKFGGFKRAMFGHTSGPIFGSDTGSKVCIKQAFYAKKGQPNTRHIYEPAAQMDYLTQDINCSRWADASMQFVYDFVNEQPPAENNGGRSALEIPQLRFVRTALAIAENDDHETYLLEEVIDEKQDGPFVKYINNNSAAPAPLASADRAYIGKFLSFAQHVQYTKTGGRTLLTDAQIITHP</sequence>
<dbReference type="OrthoDB" id="301415at2759"/>
<evidence type="ECO:0000259" key="4">
    <source>
        <dbReference type="Pfam" id="PF02816"/>
    </source>
</evidence>
<evidence type="ECO:0000313" key="5">
    <source>
        <dbReference type="EMBL" id="KZP29461.1"/>
    </source>
</evidence>
<feature type="non-terminal residue" evidence="5">
    <location>
        <position position="186"/>
    </location>
</feature>
<feature type="non-terminal residue" evidence="5">
    <location>
        <position position="1"/>
    </location>
</feature>
<keyword evidence="3" id="KW-0418">Kinase</keyword>
<dbReference type="Pfam" id="PF02816">
    <property type="entry name" value="Alpha_kinase"/>
    <property type="match status" value="1"/>
</dbReference>
<dbReference type="STRING" id="436010.A0A166SHP9"/>
<protein>
    <recommendedName>
        <fullName evidence="4">Alpha-type protein kinase domain-containing protein</fullName>
    </recommendedName>
</protein>
<keyword evidence="1" id="KW-0723">Serine/threonine-protein kinase</keyword>
<evidence type="ECO:0000313" key="6">
    <source>
        <dbReference type="Proteomes" id="UP000076532"/>
    </source>
</evidence>
<keyword evidence="6" id="KW-1185">Reference proteome</keyword>
<accession>A0A166SHP9</accession>
<dbReference type="EMBL" id="KV417498">
    <property type="protein sequence ID" value="KZP29461.1"/>
    <property type="molecule type" value="Genomic_DNA"/>
</dbReference>
<dbReference type="InterPro" id="IPR004166">
    <property type="entry name" value="a-kinase_dom"/>
</dbReference>